<proteinExistence type="predicted"/>
<gene>
    <name evidence="1" type="ORF">QAD02_015055</name>
</gene>
<name>A0ACC2P796_9HYME</name>
<organism evidence="1 2">
    <name type="scientific">Eretmocerus hayati</name>
    <dbReference type="NCBI Taxonomy" id="131215"/>
    <lineage>
        <taxon>Eukaryota</taxon>
        <taxon>Metazoa</taxon>
        <taxon>Ecdysozoa</taxon>
        <taxon>Arthropoda</taxon>
        <taxon>Hexapoda</taxon>
        <taxon>Insecta</taxon>
        <taxon>Pterygota</taxon>
        <taxon>Neoptera</taxon>
        <taxon>Endopterygota</taxon>
        <taxon>Hymenoptera</taxon>
        <taxon>Apocrita</taxon>
        <taxon>Proctotrupomorpha</taxon>
        <taxon>Chalcidoidea</taxon>
        <taxon>Aphelinidae</taxon>
        <taxon>Aphelininae</taxon>
        <taxon>Eretmocerus</taxon>
    </lineage>
</organism>
<evidence type="ECO:0000313" key="2">
    <source>
        <dbReference type="Proteomes" id="UP001239111"/>
    </source>
</evidence>
<accession>A0ACC2P796</accession>
<dbReference type="EMBL" id="CM056742">
    <property type="protein sequence ID" value="KAJ8679268.1"/>
    <property type="molecule type" value="Genomic_DNA"/>
</dbReference>
<dbReference type="Proteomes" id="UP001239111">
    <property type="component" value="Chromosome 2"/>
</dbReference>
<comment type="caution">
    <text evidence="1">The sequence shown here is derived from an EMBL/GenBank/DDBJ whole genome shotgun (WGS) entry which is preliminary data.</text>
</comment>
<sequence length="674" mass="78998">MSDKRISSHLEGSILGSAVKNLHKQYLAIRNSPDLLKDKETQTLYRENECQTLPWEPPYNIREGHNPEVLTLINFTWGHGLPAGMHELEIINRMRMKRAWEQILPPMDSVANIKARLTIISALEADEWAFREAEIQFIMDLRMKLAEEVMEAREEEKREKVQERVLRLNEFLSKKKHREIKKIRNRLSRELRKLSKRHQANQTRGKEKNILSDFGPVEDDFMYCYRKPRNVCTRKFNPFDDDELKLDMIVKKRLKKMWPISKKEPHYAKARYSPSTQICPKLMAEAERTVLQLCRDIESIRTYIELTETRTLLKRKIKVPSLPPTPCRSPREDSCANPEEVVAEGEAELAADLLRKLVRGRGIQCHILEGRERYRGLIEELQSDRAMERHLRDSGEKSPEELRREEERRKTLQESRANEILEALEGKTISKMLTFLTEELKRLQDEKRAHALALLAERERLKKRIEQSSKEQRELNRRRELDEMYRHILKVNQESVETYLEDIVKDGIEWVSQKEATKYIVDLADKIDAIAKDVEQNEEKIDEEGMVSDMVYNFVLPEVEKESARKRLHERQQSYLCAAHAAIYDEISNMPADELLSDRASTHRTDLLDLKSASFDLENEESHRETKGSSNDDDFDEVQDRDSFASIIELILSYADMSNGDDYMIILTPSHSEL</sequence>
<protein>
    <submittedName>
        <fullName evidence="1">Uncharacterized protein</fullName>
    </submittedName>
</protein>
<keyword evidence="2" id="KW-1185">Reference proteome</keyword>
<reference evidence="1" key="1">
    <citation type="submission" date="2023-04" db="EMBL/GenBank/DDBJ databases">
        <title>A chromosome-level genome assembly of the parasitoid wasp Eretmocerus hayati.</title>
        <authorList>
            <person name="Zhong Y."/>
            <person name="Liu S."/>
            <person name="Liu Y."/>
        </authorList>
    </citation>
    <scope>NUCLEOTIDE SEQUENCE</scope>
    <source>
        <strain evidence="1">ZJU_SS_LIU_2023</strain>
    </source>
</reference>
<evidence type="ECO:0000313" key="1">
    <source>
        <dbReference type="EMBL" id="KAJ8679268.1"/>
    </source>
</evidence>